<accession>A0A1P8KEQ8</accession>
<evidence type="ECO:0000313" key="1">
    <source>
        <dbReference type="EMBL" id="APW44520.1"/>
    </source>
</evidence>
<dbReference type="RefSeq" id="WP_029708206.1">
    <property type="nucleotide sequence ID" value="NZ_CP019239.1"/>
</dbReference>
<organism evidence="1 2">
    <name type="scientific">Rhodoferax saidenbachensis</name>
    <dbReference type="NCBI Taxonomy" id="1484693"/>
    <lineage>
        <taxon>Bacteria</taxon>
        <taxon>Pseudomonadati</taxon>
        <taxon>Pseudomonadota</taxon>
        <taxon>Betaproteobacteria</taxon>
        <taxon>Burkholderiales</taxon>
        <taxon>Comamonadaceae</taxon>
        <taxon>Rhodoferax</taxon>
    </lineage>
</organism>
<dbReference type="STRING" id="1484693.RS694_19680"/>
<sequence length="188" mass="21318">MSDKARHTFETPEQLHAWLRVHHASETELWVRIYKKATGQPSVTWDDCVVAAICWGWIDGVRNALDDTSFLQRLTPRRARSNWSQKNVQHAERLIAQGHMQAAGLAQVEAARSDGRWATAYAGSATMVIPEDFLAALQQDPAAHAFYATLKRQSLFTIYHRLHSAKRPETREKRMAEMLAKLGRGESP</sequence>
<evidence type="ECO:0000313" key="2">
    <source>
        <dbReference type="Proteomes" id="UP000186110"/>
    </source>
</evidence>
<dbReference type="AlphaFoldDB" id="A0A1P8KEQ8"/>
<dbReference type="eggNOG" id="COG4430">
    <property type="taxonomic scope" value="Bacteria"/>
</dbReference>
<dbReference type="EMBL" id="CP019239">
    <property type="protein sequence ID" value="APW44520.1"/>
    <property type="molecule type" value="Genomic_DNA"/>
</dbReference>
<dbReference type="KEGG" id="rsb:RS694_19680"/>
<evidence type="ECO:0008006" key="3">
    <source>
        <dbReference type="Google" id="ProtNLM"/>
    </source>
</evidence>
<gene>
    <name evidence="1" type="ORF">RS694_19680</name>
</gene>
<name>A0A1P8KEQ8_9BURK</name>
<dbReference type="Pfam" id="PF13376">
    <property type="entry name" value="OmdA"/>
    <property type="match status" value="1"/>
</dbReference>
<reference evidence="1 2" key="1">
    <citation type="submission" date="2017-01" db="EMBL/GenBank/DDBJ databases">
        <authorList>
            <person name="Mah S.A."/>
            <person name="Swanson W.J."/>
            <person name="Moy G.W."/>
            <person name="Vacquier V.D."/>
        </authorList>
    </citation>
    <scope>NUCLEOTIDE SEQUENCE [LARGE SCALE GENOMIC DNA]</scope>
    <source>
        <strain evidence="1 2">DSM 22694</strain>
    </source>
</reference>
<protein>
    <recommendedName>
        <fullName evidence="3">Bacteriocin-protection protein</fullName>
    </recommendedName>
</protein>
<proteinExistence type="predicted"/>
<dbReference type="Proteomes" id="UP000186110">
    <property type="component" value="Chromosome"/>
</dbReference>
<keyword evidence="2" id="KW-1185">Reference proteome</keyword>